<evidence type="ECO:0000256" key="5">
    <source>
        <dbReference type="SAM" id="MobiDB-lite"/>
    </source>
</evidence>
<evidence type="ECO:0000256" key="4">
    <source>
        <dbReference type="ARBA" id="ARBA00024201"/>
    </source>
</evidence>
<feature type="region of interest" description="Disordered" evidence="5">
    <location>
        <begin position="1"/>
        <end position="21"/>
    </location>
</feature>
<dbReference type="InterPro" id="IPR021764">
    <property type="entry name" value="Enterochelin_esterase_N"/>
</dbReference>
<evidence type="ECO:0000256" key="3">
    <source>
        <dbReference type="ARBA" id="ARBA00022801"/>
    </source>
</evidence>
<evidence type="ECO:0000313" key="7">
    <source>
        <dbReference type="EMBL" id="MDQ7903574.1"/>
    </source>
</evidence>
<name>A0ABU0Z945_9ACTN</name>
<reference evidence="7 8" key="1">
    <citation type="submission" date="2023-08" db="EMBL/GenBank/DDBJ databases">
        <title>Phytohabitans sansha sp. nov., isolated from marine sediment.</title>
        <authorList>
            <person name="Zhao Y."/>
            <person name="Yi K."/>
        </authorList>
    </citation>
    <scope>NUCLEOTIDE SEQUENCE [LARGE SCALE GENOMIC DNA]</scope>
    <source>
        <strain evidence="7 8">ZYX-F-186</strain>
    </source>
</reference>
<keyword evidence="2" id="KW-0963">Cytoplasm</keyword>
<comment type="similarity">
    <text evidence="4">Belongs to the Fes family.</text>
</comment>
<evidence type="ECO:0000256" key="1">
    <source>
        <dbReference type="ARBA" id="ARBA00004496"/>
    </source>
</evidence>
<dbReference type="InterPro" id="IPR013783">
    <property type="entry name" value="Ig-like_fold"/>
</dbReference>
<dbReference type="NCBIfam" id="NF007758">
    <property type="entry name" value="PRK10439.1"/>
    <property type="match status" value="1"/>
</dbReference>
<evidence type="ECO:0000313" key="8">
    <source>
        <dbReference type="Proteomes" id="UP001230908"/>
    </source>
</evidence>
<dbReference type="Proteomes" id="UP001230908">
    <property type="component" value="Unassembled WGS sequence"/>
</dbReference>
<organism evidence="7 8">
    <name type="scientific">Phytohabitans maris</name>
    <dbReference type="NCBI Taxonomy" id="3071409"/>
    <lineage>
        <taxon>Bacteria</taxon>
        <taxon>Bacillati</taxon>
        <taxon>Actinomycetota</taxon>
        <taxon>Actinomycetes</taxon>
        <taxon>Micromonosporales</taxon>
        <taxon>Micromonosporaceae</taxon>
    </lineage>
</organism>
<comment type="subcellular location">
    <subcellularLocation>
        <location evidence="1">Cytoplasm</location>
    </subcellularLocation>
</comment>
<keyword evidence="8" id="KW-1185">Reference proteome</keyword>
<dbReference type="PANTHER" id="PTHR48098">
    <property type="entry name" value="ENTEROCHELIN ESTERASE-RELATED"/>
    <property type="match status" value="1"/>
</dbReference>
<protein>
    <submittedName>
        <fullName evidence="7">Enterochelin esterase</fullName>
        <ecNumber evidence="7">3.1.1.-</ecNumber>
    </submittedName>
</protein>
<evidence type="ECO:0000259" key="6">
    <source>
        <dbReference type="Pfam" id="PF11806"/>
    </source>
</evidence>
<dbReference type="InterPro" id="IPR014756">
    <property type="entry name" value="Ig_E-set"/>
</dbReference>
<dbReference type="Gene3D" id="2.60.40.10">
    <property type="entry name" value="Immunoglobulins"/>
    <property type="match status" value="1"/>
</dbReference>
<dbReference type="InterPro" id="IPR050583">
    <property type="entry name" value="Mycobacterial_A85_antigen"/>
</dbReference>
<proteinExistence type="inferred from homology"/>
<dbReference type="InterPro" id="IPR029058">
    <property type="entry name" value="AB_hydrolase_fold"/>
</dbReference>
<dbReference type="EMBL" id="JAVHUY010000003">
    <property type="protein sequence ID" value="MDQ7903574.1"/>
    <property type="molecule type" value="Genomic_DNA"/>
</dbReference>
<dbReference type="SUPFAM" id="SSF53474">
    <property type="entry name" value="alpha/beta-Hydrolases"/>
    <property type="match status" value="1"/>
</dbReference>
<dbReference type="InterPro" id="IPR000801">
    <property type="entry name" value="Esterase-like"/>
</dbReference>
<sequence>MAVLTIRPPAGTAVPPHTPRPYPLEVVPSPRVRALAAALAGAAGPGAVEAFWVEAARRGTPLVEDDGGGGYVVTFLWRDPGAAAVVLHANRLTDFRDLAQSLMRRLPGTDVWHLSYRMPGTWRASYRIGPLAEPLPPAGPDTPPDRAAWRALRAAARTDPLNRSPLRERPGGPALSVVALPDAPAQPWLARRPGVPRGTVTVHEVRGRVVRAYLPPGDGHRELPVVVLLDGEVWSGDGGLASTMDNLVHGGRVPPSAVLAVDSGDVPTRTRDLGCDPGFAAFLAGDLLTWAGARWPLTRDPGRTVVAGQSLGGLTAAYTALCAAERFGAALCQSPSLWFPGGEAAEWLTGRYAAAPRLPVRWYLEVGAREWDLVAPVRRFRDVLSGRGYPLSYAEYDGGHDIACWRGGLAEGLIALLGRARP</sequence>
<gene>
    <name evidence="7" type="primary">fes</name>
    <name evidence="7" type="ORF">RB614_03480</name>
</gene>
<feature type="domain" description="Enterochelin esterase N-terminal" evidence="6">
    <location>
        <begin position="73"/>
        <end position="188"/>
    </location>
</feature>
<dbReference type="Pfam" id="PF11806">
    <property type="entry name" value="Enterochelin_N"/>
    <property type="match status" value="1"/>
</dbReference>
<evidence type="ECO:0000256" key="2">
    <source>
        <dbReference type="ARBA" id="ARBA00022490"/>
    </source>
</evidence>
<dbReference type="EC" id="3.1.1.-" evidence="7"/>
<dbReference type="Pfam" id="PF00756">
    <property type="entry name" value="Esterase"/>
    <property type="match status" value="1"/>
</dbReference>
<keyword evidence="3 7" id="KW-0378">Hydrolase</keyword>
<accession>A0ABU0Z945</accession>
<dbReference type="SUPFAM" id="SSF81296">
    <property type="entry name" value="E set domains"/>
    <property type="match status" value="1"/>
</dbReference>
<dbReference type="Gene3D" id="3.40.50.1820">
    <property type="entry name" value="alpha/beta hydrolase"/>
    <property type="match status" value="1"/>
</dbReference>
<comment type="caution">
    <text evidence="7">The sequence shown here is derived from an EMBL/GenBank/DDBJ whole genome shotgun (WGS) entry which is preliminary data.</text>
</comment>
<dbReference type="PANTHER" id="PTHR48098:SF3">
    <property type="entry name" value="IRON(III) ENTEROBACTIN ESTERASE"/>
    <property type="match status" value="1"/>
</dbReference>
<dbReference type="GO" id="GO:0016787">
    <property type="term" value="F:hydrolase activity"/>
    <property type="evidence" value="ECO:0007669"/>
    <property type="project" value="UniProtKB-KW"/>
</dbReference>
<dbReference type="RefSeq" id="WP_308710853.1">
    <property type="nucleotide sequence ID" value="NZ_JAVHUY010000003.1"/>
</dbReference>